<dbReference type="GO" id="GO:0000987">
    <property type="term" value="F:cis-regulatory region sequence-specific DNA binding"/>
    <property type="evidence" value="ECO:0007669"/>
    <property type="project" value="TreeGrafter"/>
</dbReference>
<proteinExistence type="predicted"/>
<feature type="compositionally biased region" description="Low complexity" evidence="1">
    <location>
        <begin position="1274"/>
        <end position="1287"/>
    </location>
</feature>
<feature type="region of interest" description="Disordered" evidence="1">
    <location>
        <begin position="1057"/>
        <end position="1120"/>
    </location>
</feature>
<dbReference type="PANTHER" id="PTHR14596">
    <property type="entry name" value="ZINC FINGER PROTEIN"/>
    <property type="match status" value="1"/>
</dbReference>
<feature type="chain" id="PRO_5035246498" evidence="2">
    <location>
        <begin position="19"/>
        <end position="1452"/>
    </location>
</feature>
<dbReference type="EMBL" id="BNCO01000041">
    <property type="protein sequence ID" value="GIL60659.1"/>
    <property type="molecule type" value="Genomic_DNA"/>
</dbReference>
<feature type="region of interest" description="Disordered" evidence="1">
    <location>
        <begin position="754"/>
        <end position="785"/>
    </location>
</feature>
<feature type="compositionally biased region" description="Low complexity" evidence="1">
    <location>
        <begin position="943"/>
        <end position="955"/>
    </location>
</feature>
<organism evidence="3 4">
    <name type="scientific">Volvox africanus</name>
    <dbReference type="NCBI Taxonomy" id="51714"/>
    <lineage>
        <taxon>Eukaryota</taxon>
        <taxon>Viridiplantae</taxon>
        <taxon>Chlorophyta</taxon>
        <taxon>core chlorophytes</taxon>
        <taxon>Chlorophyceae</taxon>
        <taxon>CS clade</taxon>
        <taxon>Chlamydomonadales</taxon>
        <taxon>Volvocaceae</taxon>
        <taxon>Volvox</taxon>
    </lineage>
</organism>
<feature type="compositionally biased region" description="Low complexity" evidence="1">
    <location>
        <begin position="1199"/>
        <end position="1230"/>
    </location>
</feature>
<feature type="compositionally biased region" description="Polar residues" evidence="1">
    <location>
        <begin position="517"/>
        <end position="531"/>
    </location>
</feature>
<feature type="region of interest" description="Disordered" evidence="1">
    <location>
        <begin position="493"/>
        <end position="532"/>
    </location>
</feature>
<dbReference type="PANTHER" id="PTHR14596:SF72">
    <property type="entry name" value="ZINC FINGER PROTEIN MSN2-RELATED"/>
    <property type="match status" value="1"/>
</dbReference>
<name>A0A8J4F7L7_9CHLO</name>
<reference evidence="3" key="1">
    <citation type="journal article" date="2021" name="Proc. Natl. Acad. Sci. U.S.A.">
        <title>Three genomes in the algal genus Volvox reveal the fate of a haploid sex-determining region after a transition to homothallism.</title>
        <authorList>
            <person name="Yamamoto K."/>
            <person name="Hamaji T."/>
            <person name="Kawai-Toyooka H."/>
            <person name="Matsuzaki R."/>
            <person name="Takahashi F."/>
            <person name="Nishimura Y."/>
            <person name="Kawachi M."/>
            <person name="Noguchi H."/>
            <person name="Minakuchi Y."/>
            <person name="Umen J.G."/>
            <person name="Toyoda A."/>
            <person name="Nozaki H."/>
        </authorList>
    </citation>
    <scope>NUCLEOTIDE SEQUENCE</scope>
    <source>
        <strain evidence="3">NIES-3780</strain>
    </source>
</reference>
<keyword evidence="4" id="KW-1185">Reference proteome</keyword>
<dbReference type="Proteomes" id="UP000747399">
    <property type="component" value="Unassembled WGS sequence"/>
</dbReference>
<feature type="compositionally biased region" description="Basic and acidic residues" evidence="1">
    <location>
        <begin position="127"/>
        <end position="137"/>
    </location>
</feature>
<dbReference type="GO" id="GO:0042594">
    <property type="term" value="P:response to starvation"/>
    <property type="evidence" value="ECO:0007669"/>
    <property type="project" value="TreeGrafter"/>
</dbReference>
<dbReference type="GO" id="GO:0005634">
    <property type="term" value="C:nucleus"/>
    <property type="evidence" value="ECO:0007669"/>
    <property type="project" value="TreeGrafter"/>
</dbReference>
<comment type="caution">
    <text evidence="3">The sequence shown here is derived from an EMBL/GenBank/DDBJ whole genome shotgun (WGS) entry which is preliminary data.</text>
</comment>
<feature type="compositionally biased region" description="Low complexity" evidence="1">
    <location>
        <begin position="894"/>
        <end position="929"/>
    </location>
</feature>
<evidence type="ECO:0000313" key="3">
    <source>
        <dbReference type="EMBL" id="GIL60659.1"/>
    </source>
</evidence>
<evidence type="ECO:0000256" key="2">
    <source>
        <dbReference type="SAM" id="SignalP"/>
    </source>
</evidence>
<dbReference type="GO" id="GO:0000981">
    <property type="term" value="F:DNA-binding transcription factor activity, RNA polymerase II-specific"/>
    <property type="evidence" value="ECO:0007669"/>
    <property type="project" value="TreeGrafter"/>
</dbReference>
<feature type="region of interest" description="Disordered" evidence="1">
    <location>
        <begin position="127"/>
        <end position="172"/>
    </location>
</feature>
<evidence type="ECO:0000256" key="1">
    <source>
        <dbReference type="SAM" id="MobiDB-lite"/>
    </source>
</evidence>
<feature type="region of interest" description="Disordered" evidence="1">
    <location>
        <begin position="220"/>
        <end position="297"/>
    </location>
</feature>
<feature type="compositionally biased region" description="Gly residues" evidence="1">
    <location>
        <begin position="1288"/>
        <end position="1304"/>
    </location>
</feature>
<protein>
    <submittedName>
        <fullName evidence="3">Uncharacterized protein</fullName>
    </submittedName>
</protein>
<feature type="compositionally biased region" description="Low complexity" evidence="1">
    <location>
        <begin position="839"/>
        <end position="863"/>
    </location>
</feature>
<feature type="compositionally biased region" description="Low complexity" evidence="1">
    <location>
        <begin position="241"/>
        <end position="253"/>
    </location>
</feature>
<feature type="region of interest" description="Disordered" evidence="1">
    <location>
        <begin position="1267"/>
        <end position="1304"/>
    </location>
</feature>
<feature type="compositionally biased region" description="Low complexity" evidence="1">
    <location>
        <begin position="1089"/>
        <end position="1116"/>
    </location>
</feature>
<feature type="compositionally biased region" description="Polar residues" evidence="1">
    <location>
        <begin position="51"/>
        <end position="66"/>
    </location>
</feature>
<evidence type="ECO:0000313" key="4">
    <source>
        <dbReference type="Proteomes" id="UP000747399"/>
    </source>
</evidence>
<feature type="signal peptide" evidence="2">
    <location>
        <begin position="1"/>
        <end position="18"/>
    </location>
</feature>
<keyword evidence="2" id="KW-0732">Signal</keyword>
<sequence length="1452" mass="148368">MSTSLHAYAAGFLGPAWACAWRALIVPLKASVEPLVSRTLRRCRRMRRCNELSNSNSAPKTSQTPEPQLPPCLAECSDGASTLPQGAALTAPALPISQPAHRKSDPAVAQQYLTGSSWCRQSRRRDEPFIRSPHPDPDSVPDPISNPRDPRPVASRANRVDKPQTNFGRGGSVVPFISHRRYTGGPGVAAGVGVGSGSSRQQVGFGASVGPEACAGLSAAVGSDRGSSGAVPVQPLPRTASDTGGSRGSDSSVGSGGADTGGGRGCGSGGENGGGRGSGDSGDSGSSGSGNAEHPGSMTAVQITRRGSSMTAATAAAAAAVLTPRGLDCVVAVHAALDATGGVRKALPPLSVVLLSIIRNGKGSKLPDAITTTIATATATGAATRGVADPEAATGLPGDAAAGGGDGAGCAGVARDVTEVPSAAAIQLLQRAVHGMLGSVSVRVARAHPHQQCALLARLVEVVYSTAGVSPVEVVSEAGQMLAKLPEFADPESIITPSKGPYTSLAPQEQQQQEQQRLPSCQEQKQLQSAGIGSDLSPGHLQLLHAALAPVVAALPPGSFAPDALATVLRQKRTSVAENTAPGPAAPAPTAPAASRMHAVSICTELRASAHPDALRLFCALLRAEWHHQQLKAWGPKAYLQANITRPRDRAGCSDDAVGALVLGAAIAELQSPGLLFYGARDGAGRSGRGASSLEVSAGVLATLNELGLRIRYQGHVDFLTSCLYSWRNMHQHQRQGWLSAPLQPAVAPAVVGSGLSSPTARGDWPSVSGADADAAHGSEGGGAMASGSSFAAARLGKSILDHHSFHEEIQEVDDSSSGNSCVGVEGANNGSEAKGRDNSSSSNNNNNNNNSFKRRSSGGSSSHGACADINTTTNNNTNNTNNTTGDTGNWCKSSSGNTSSSPSSGDSTSTSITSGNTSSSGGRNGSATCQDFLDGGVGRGGSTTPVSAPSSSVFRGWNPAVDPALARVVVRVLLHLGYYEHIVMERLVAVASRRRDGTPLQMDHWRVLQPQDGQEVAHRSSAVFLQDQLALGVRYGCSAWSGETFPASDSVAPTLYPGFAARDSPGQYHNHCHQQRSQQHQDQDQHQDQQQQPQQQPQQHQDQVQHQQPHHQPQQVPRAVAGSVVIDTARAPAVAPPARADREELRGDVASQLEGMVSSQRLAAQLRTAEAVLRVAQAAAAAAAAERQSTPMPSYTGSSTQPRSSTPSSALSQPVSAPSPASSASSSPSAVPPAGPAPPSQLIALGCLAEAARLLKEVMGWSKRLKRAPAPGPASATAPATAATSGDKGGSSGSTGNEGGSSTLGGSALEQVLYPNLAAVEALAVEQLSASWLAVLQVADAAAPVEVKKSGWQEAPTEAVLGDTGTAADVVVIQSVPPSHMIVGRPEVAAIGVAGADDNTAVATAVGLEPTTSILPSLSSGVPPAASVNPLLLVRRSRGPTRGHRTSNRTE</sequence>
<feature type="region of interest" description="Disordered" evidence="1">
    <location>
        <begin position="1185"/>
        <end position="1238"/>
    </location>
</feature>
<feature type="region of interest" description="Disordered" evidence="1">
    <location>
        <begin position="810"/>
        <end position="955"/>
    </location>
</feature>
<accession>A0A8J4F7L7</accession>
<feature type="region of interest" description="Disordered" evidence="1">
    <location>
        <begin position="51"/>
        <end position="72"/>
    </location>
</feature>
<feature type="compositionally biased region" description="Low complexity" evidence="1">
    <location>
        <begin position="871"/>
        <end position="885"/>
    </location>
</feature>
<feature type="compositionally biased region" description="Gly residues" evidence="1">
    <location>
        <begin position="254"/>
        <end position="288"/>
    </location>
</feature>
<gene>
    <name evidence="3" type="ORF">Vafri_15198</name>
</gene>